<dbReference type="PANTHER" id="PTHR30419:SF28">
    <property type="entry name" value="HTH-TYPE TRANSCRIPTIONAL REGULATOR BSDA"/>
    <property type="match status" value="1"/>
</dbReference>
<evidence type="ECO:0000259" key="1">
    <source>
        <dbReference type="Pfam" id="PF03466"/>
    </source>
</evidence>
<proteinExistence type="predicted"/>
<gene>
    <name evidence="2" type="ORF">ACFFIX_25010</name>
</gene>
<dbReference type="Pfam" id="PF03466">
    <property type="entry name" value="LysR_substrate"/>
    <property type="match status" value="1"/>
</dbReference>
<evidence type="ECO:0000313" key="3">
    <source>
        <dbReference type="Proteomes" id="UP001589854"/>
    </source>
</evidence>
<dbReference type="RefSeq" id="WP_378938997.1">
    <property type="nucleotide sequence ID" value="NZ_JBHLVO010000040.1"/>
</dbReference>
<dbReference type="InterPro" id="IPR050950">
    <property type="entry name" value="HTH-type_LysR_regulators"/>
</dbReference>
<comment type="caution">
    <text evidence="2">The sequence shown here is derived from an EMBL/GenBank/DDBJ whole genome shotgun (WGS) entry which is preliminary data.</text>
</comment>
<organism evidence="2 3">
    <name type="scientific">Metabacillus herbersteinensis</name>
    <dbReference type="NCBI Taxonomy" id="283816"/>
    <lineage>
        <taxon>Bacteria</taxon>
        <taxon>Bacillati</taxon>
        <taxon>Bacillota</taxon>
        <taxon>Bacilli</taxon>
        <taxon>Bacillales</taxon>
        <taxon>Bacillaceae</taxon>
        <taxon>Metabacillus</taxon>
    </lineage>
</organism>
<protein>
    <submittedName>
        <fullName evidence="2">LysR substrate-binding domain-containing protein</fullName>
    </submittedName>
</protein>
<accession>A0ABV6GLL7</accession>
<dbReference type="InterPro" id="IPR005119">
    <property type="entry name" value="LysR_subst-bd"/>
</dbReference>
<dbReference type="PANTHER" id="PTHR30419">
    <property type="entry name" value="HTH-TYPE TRANSCRIPTIONAL REGULATOR YBHD"/>
    <property type="match status" value="1"/>
</dbReference>
<sequence>MHQPSSDITLDKIADEPFIHLKGGFSLRIIINQLFNGAGITPKMTFEGEEANTVAGLVAAGLGISILPNLKGTDKSKLTQIPIKNQRCQRTIGSAWVQGRYLSPATQKFKQFILDQPFK</sequence>
<reference evidence="2 3" key="1">
    <citation type="submission" date="2024-09" db="EMBL/GenBank/DDBJ databases">
        <authorList>
            <person name="Sun Q."/>
            <person name="Mori K."/>
        </authorList>
    </citation>
    <scope>NUCLEOTIDE SEQUENCE [LARGE SCALE GENOMIC DNA]</scope>
    <source>
        <strain evidence="2 3">CCM 7228</strain>
    </source>
</reference>
<dbReference type="Proteomes" id="UP001589854">
    <property type="component" value="Unassembled WGS sequence"/>
</dbReference>
<dbReference type="Gene3D" id="3.40.190.290">
    <property type="match status" value="1"/>
</dbReference>
<feature type="domain" description="LysR substrate-binding" evidence="1">
    <location>
        <begin position="7"/>
        <end position="116"/>
    </location>
</feature>
<name>A0ABV6GLL7_9BACI</name>
<keyword evidence="3" id="KW-1185">Reference proteome</keyword>
<dbReference type="EMBL" id="JBHLVO010000040">
    <property type="protein sequence ID" value="MFC0274592.1"/>
    <property type="molecule type" value="Genomic_DNA"/>
</dbReference>
<evidence type="ECO:0000313" key="2">
    <source>
        <dbReference type="EMBL" id="MFC0274592.1"/>
    </source>
</evidence>
<dbReference type="SUPFAM" id="SSF53850">
    <property type="entry name" value="Periplasmic binding protein-like II"/>
    <property type="match status" value="1"/>
</dbReference>